<sequence>MPIIRSDSLALHVTSADQQTALADTLALYRRLVRDLMTVAYTHWPVVGAGKGNDVVKVIEGLIHPTRQRPQVRYPYFAKRYYKFPSYLRRVAIMDAVGQVRSFVTRFDTWLRGKRKHPHEKPPRLTSSTKTFPSLYGSQCAKINADASHAFIKVRQHNDWVWMGFRLKGTCRFRGKGKAKSPLLTTNGRQWQLSLPEQFDPPKPAKGAPDRVLAVDVGINTAATWAVVDAQGTVHARGFLSRTDKGREYRLMQRIRRQARKQTRHGSRLPPGFCRRDHQRLTHLADNQAHQVSRRLVNLALKHDCQAIAVEDLKGWRPKAGKKRTPMKARFHRWFHRQLVTRIESKAEEIGLRFVAVYARGTSSQAFDGSGPVKRDKDDYSQCTFSTGKRYHADLNAAYNIAARGHVVYQGRGRKATARVSSQTPTRTPRTPVTLSTLWQQSA</sequence>
<dbReference type="Proteomes" id="UP000253204">
    <property type="component" value="Unassembled WGS sequence"/>
</dbReference>
<feature type="region of interest" description="Disordered" evidence="2">
    <location>
        <begin position="414"/>
        <end position="443"/>
    </location>
</feature>
<keyword evidence="5" id="KW-1185">Reference proteome</keyword>
<accession>A0A368TML5</accession>
<gene>
    <name evidence="4" type="ORF">DU506_20475</name>
</gene>
<feature type="domain" description="Cas12f1-like TNB" evidence="3">
    <location>
        <begin position="336"/>
        <end position="401"/>
    </location>
</feature>
<protein>
    <submittedName>
        <fullName evidence="4">Transposase</fullName>
    </submittedName>
</protein>
<evidence type="ECO:0000256" key="2">
    <source>
        <dbReference type="SAM" id="MobiDB-lite"/>
    </source>
</evidence>
<evidence type="ECO:0000259" key="3">
    <source>
        <dbReference type="Pfam" id="PF07282"/>
    </source>
</evidence>
<dbReference type="AlphaFoldDB" id="A0A368TML5"/>
<dbReference type="Pfam" id="PF07282">
    <property type="entry name" value="Cas12f1-like_TNB"/>
    <property type="match status" value="1"/>
</dbReference>
<reference evidence="4 5" key="1">
    <citation type="submission" date="2018-07" db="EMBL/GenBank/DDBJ databases">
        <title>Halomonas rutogse sp. nov., isolated from Lake TangqianCo on Tibetan Plateau.</title>
        <authorList>
            <person name="Lu H."/>
            <person name="Xing P."/>
            <person name="Wu Q."/>
        </authorList>
    </citation>
    <scope>NUCLEOTIDE SEQUENCE [LARGE SCALE GENOMIC DNA]</scope>
    <source>
        <strain evidence="4 5">TQ8S</strain>
    </source>
</reference>
<dbReference type="InterPro" id="IPR010095">
    <property type="entry name" value="Cas12f1-like_TNB"/>
</dbReference>
<proteinExistence type="predicted"/>
<name>A0A368TML5_9GAMM</name>
<organism evidence="4 5">
    <name type="scientific">Vreelandella rituensis</name>
    <dbReference type="NCBI Taxonomy" id="2282306"/>
    <lineage>
        <taxon>Bacteria</taxon>
        <taxon>Pseudomonadati</taxon>
        <taxon>Pseudomonadota</taxon>
        <taxon>Gammaproteobacteria</taxon>
        <taxon>Oceanospirillales</taxon>
        <taxon>Halomonadaceae</taxon>
        <taxon>Vreelandella</taxon>
    </lineage>
</organism>
<dbReference type="NCBIfam" id="NF040570">
    <property type="entry name" value="guided_TnpB"/>
    <property type="match status" value="1"/>
</dbReference>
<evidence type="ECO:0000313" key="5">
    <source>
        <dbReference type="Proteomes" id="UP000253204"/>
    </source>
</evidence>
<evidence type="ECO:0000256" key="1">
    <source>
        <dbReference type="ARBA" id="ARBA00023125"/>
    </source>
</evidence>
<dbReference type="NCBIfam" id="TIGR01766">
    <property type="entry name" value="IS200/IS605 family accessory protein TnpB-like domain"/>
    <property type="match status" value="1"/>
</dbReference>
<dbReference type="GO" id="GO:0003677">
    <property type="term" value="F:DNA binding"/>
    <property type="evidence" value="ECO:0007669"/>
    <property type="project" value="UniProtKB-KW"/>
</dbReference>
<dbReference type="RefSeq" id="WP_114488697.1">
    <property type="nucleotide sequence ID" value="NZ_QPIJ01000104.1"/>
</dbReference>
<evidence type="ECO:0000313" key="4">
    <source>
        <dbReference type="EMBL" id="RCV85760.1"/>
    </source>
</evidence>
<keyword evidence="1" id="KW-0238">DNA-binding</keyword>
<dbReference type="OrthoDB" id="446094at2"/>
<comment type="caution">
    <text evidence="4">The sequence shown here is derived from an EMBL/GenBank/DDBJ whole genome shotgun (WGS) entry which is preliminary data.</text>
</comment>
<dbReference type="EMBL" id="QPIJ01000104">
    <property type="protein sequence ID" value="RCV85760.1"/>
    <property type="molecule type" value="Genomic_DNA"/>
</dbReference>
<feature type="compositionally biased region" description="Low complexity" evidence="2">
    <location>
        <begin position="419"/>
        <end position="443"/>
    </location>
</feature>